<evidence type="ECO:0000256" key="2">
    <source>
        <dbReference type="SAM" id="MobiDB-lite"/>
    </source>
</evidence>
<feature type="compositionally biased region" description="Low complexity" evidence="2">
    <location>
        <begin position="336"/>
        <end position="354"/>
    </location>
</feature>
<dbReference type="Pfam" id="PF07228">
    <property type="entry name" value="SpoIIE"/>
    <property type="match status" value="1"/>
</dbReference>
<gene>
    <name evidence="5" type="ORF">QO019_001831</name>
</gene>
<dbReference type="EMBL" id="JAUSWC010000005">
    <property type="protein sequence ID" value="MDQ0486989.1"/>
    <property type="molecule type" value="Genomic_DNA"/>
</dbReference>
<dbReference type="SUPFAM" id="SSF81606">
    <property type="entry name" value="PP2C-like"/>
    <property type="match status" value="1"/>
</dbReference>
<comment type="caution">
    <text evidence="5">The sequence shown here is derived from an EMBL/GenBank/DDBJ whole genome shotgun (WGS) entry which is preliminary data.</text>
</comment>
<evidence type="ECO:0000313" key="5">
    <source>
        <dbReference type="EMBL" id="MDQ0486989.1"/>
    </source>
</evidence>
<feature type="domain" description="PPM-type phosphatase" evidence="4">
    <location>
        <begin position="102"/>
        <end position="333"/>
    </location>
</feature>
<evidence type="ECO:0000256" key="1">
    <source>
        <dbReference type="ARBA" id="ARBA00022801"/>
    </source>
</evidence>
<keyword evidence="3" id="KW-1133">Transmembrane helix</keyword>
<protein>
    <submittedName>
        <fullName evidence="5">Serine phosphatase RsbU (Regulator of sigma subunit)</fullName>
    </submittedName>
</protein>
<dbReference type="InterPro" id="IPR036457">
    <property type="entry name" value="PPM-type-like_dom_sf"/>
</dbReference>
<accession>A0ABU0KCD0</accession>
<feature type="region of interest" description="Disordered" evidence="2">
    <location>
        <begin position="335"/>
        <end position="354"/>
    </location>
</feature>
<dbReference type="Proteomes" id="UP001236795">
    <property type="component" value="Unassembled WGS sequence"/>
</dbReference>
<keyword evidence="3" id="KW-0812">Transmembrane</keyword>
<dbReference type="InterPro" id="IPR052016">
    <property type="entry name" value="Bact_Sigma-Reg"/>
</dbReference>
<proteinExistence type="predicted"/>
<dbReference type="InterPro" id="IPR001932">
    <property type="entry name" value="PPM-type_phosphatase-like_dom"/>
</dbReference>
<dbReference type="SMART" id="SM00331">
    <property type="entry name" value="PP2C_SIG"/>
    <property type="match status" value="1"/>
</dbReference>
<dbReference type="PANTHER" id="PTHR43156:SF2">
    <property type="entry name" value="STAGE II SPORULATION PROTEIN E"/>
    <property type="match status" value="1"/>
</dbReference>
<name>A0ABU0KCD0_9ACTN</name>
<evidence type="ECO:0000259" key="4">
    <source>
        <dbReference type="SMART" id="SM00331"/>
    </source>
</evidence>
<organism evidence="5 6">
    <name type="scientific">Streptomyces thermodiastaticus</name>
    <dbReference type="NCBI Taxonomy" id="44061"/>
    <lineage>
        <taxon>Bacteria</taxon>
        <taxon>Bacillati</taxon>
        <taxon>Actinomycetota</taxon>
        <taxon>Actinomycetes</taxon>
        <taxon>Kitasatosporales</taxon>
        <taxon>Streptomycetaceae</taxon>
        <taxon>Streptomyces</taxon>
    </lineage>
</organism>
<evidence type="ECO:0000313" key="6">
    <source>
        <dbReference type="Proteomes" id="UP001236795"/>
    </source>
</evidence>
<keyword evidence="6" id="KW-1185">Reference proteome</keyword>
<keyword evidence="3" id="KW-0472">Membrane</keyword>
<feature type="transmembrane region" description="Helical" evidence="3">
    <location>
        <begin position="48"/>
        <end position="69"/>
    </location>
</feature>
<reference evidence="5 6" key="1">
    <citation type="submission" date="2023-07" db="EMBL/GenBank/DDBJ databases">
        <title>Genomic Encyclopedia of Type Strains, Phase IV (KMG-IV): sequencing the most valuable type-strain genomes for metagenomic binning, comparative biology and taxonomic classification.</title>
        <authorList>
            <person name="Goeker M."/>
        </authorList>
    </citation>
    <scope>NUCLEOTIDE SEQUENCE [LARGE SCALE GENOMIC DNA]</scope>
    <source>
        <strain evidence="5 6">DSM 40573</strain>
    </source>
</reference>
<dbReference type="Gene3D" id="3.60.40.10">
    <property type="entry name" value="PPM-type phosphatase domain"/>
    <property type="match status" value="1"/>
</dbReference>
<evidence type="ECO:0000256" key="3">
    <source>
        <dbReference type="SAM" id="Phobius"/>
    </source>
</evidence>
<keyword evidence="1" id="KW-0378">Hydrolase</keyword>
<sequence>MIRFIPGAPRGVPPRFLSRLRSLAVPTAWGAVAVAYRMTCPLARDDAIGARLVSSAVLCAVGTGIVLHIRRRMLSEVRHARRIAEAAQSVLLRPPPPRVEGLAVAAVHLSADLGARIGGDLYEVTATEHGVRAVIGDVRGHGLGAVRTGATVLGSFREAAHDEKTLDGVLRRLERAMDRHLSERGHDDHPVQDAAPAAEEFVTVLLLEILPDGKVHALNCGHPWPYRLTGAGAEPLARADPLPPLGLFPLPGELPATACGRLLPGDILVLHTDGAEEARDADGRFFPLPDVLTEAARDRPQTPQAVLRTVLTALLDHSVGPPKDDVALLILRNERCSPPSRPTSSVPRSATADR</sequence>
<dbReference type="PANTHER" id="PTHR43156">
    <property type="entry name" value="STAGE II SPORULATION PROTEIN E-RELATED"/>
    <property type="match status" value="1"/>
</dbReference>
<dbReference type="RefSeq" id="WP_251144056.1">
    <property type="nucleotide sequence ID" value="NZ_JAUSWC010000005.1"/>
</dbReference>